<dbReference type="InterPro" id="IPR052934">
    <property type="entry name" value="Methyl-DNA_Rec/Restrict_Enz"/>
</dbReference>
<dbReference type="EMBL" id="JBHTBL010000032">
    <property type="protein sequence ID" value="MFC7326058.1"/>
    <property type="molecule type" value="Genomic_DNA"/>
</dbReference>
<organism evidence="3 4">
    <name type="scientific">Halorubrum rutilum</name>
    <dbReference type="NCBI Taxonomy" id="1364933"/>
    <lineage>
        <taxon>Archaea</taxon>
        <taxon>Methanobacteriati</taxon>
        <taxon>Methanobacteriota</taxon>
        <taxon>Stenosarchaea group</taxon>
        <taxon>Halobacteria</taxon>
        <taxon>Halobacteriales</taxon>
        <taxon>Haloferacaceae</taxon>
        <taxon>Halorubrum</taxon>
    </lineage>
</organism>
<dbReference type="SUPFAM" id="SSF52540">
    <property type="entry name" value="P-loop containing nucleoside triphosphate hydrolases"/>
    <property type="match status" value="1"/>
</dbReference>
<name>A0ABD6AQU7_9EURY</name>
<feature type="domain" description="AAA+ ATPase" evidence="2">
    <location>
        <begin position="659"/>
        <end position="842"/>
    </location>
</feature>
<reference evidence="3 4" key="1">
    <citation type="journal article" date="2019" name="Int. J. Syst. Evol. Microbiol.">
        <title>The Global Catalogue of Microorganisms (GCM) 10K type strain sequencing project: providing services to taxonomists for standard genome sequencing and annotation.</title>
        <authorList>
            <consortium name="The Broad Institute Genomics Platform"/>
            <consortium name="The Broad Institute Genome Sequencing Center for Infectious Disease"/>
            <person name="Wu L."/>
            <person name="Ma J."/>
        </authorList>
    </citation>
    <scope>NUCLEOTIDE SEQUENCE [LARGE SCALE GENOMIC DNA]</scope>
    <source>
        <strain evidence="3 4">CGMCC 1.12554</strain>
    </source>
</reference>
<dbReference type="PANTHER" id="PTHR37291">
    <property type="entry name" value="5-METHYLCYTOSINE-SPECIFIC RESTRICTION ENZYME B"/>
    <property type="match status" value="1"/>
</dbReference>
<dbReference type="Gene3D" id="3.10.590.10">
    <property type="entry name" value="ph1033 like domains"/>
    <property type="match status" value="1"/>
</dbReference>
<evidence type="ECO:0000313" key="3">
    <source>
        <dbReference type="EMBL" id="MFC7326058.1"/>
    </source>
</evidence>
<feature type="region of interest" description="Disordered" evidence="1">
    <location>
        <begin position="400"/>
        <end position="422"/>
    </location>
</feature>
<comment type="caution">
    <text evidence="3">The sequence shown here is derived from an EMBL/GenBank/DDBJ whole genome shotgun (WGS) entry which is preliminary data.</text>
</comment>
<gene>
    <name evidence="3" type="ORF">ACFQMF_16000</name>
</gene>
<dbReference type="Proteomes" id="UP001596545">
    <property type="component" value="Unassembled WGS sequence"/>
</dbReference>
<dbReference type="Pfam" id="PF07728">
    <property type="entry name" value="AAA_5"/>
    <property type="match status" value="1"/>
</dbReference>
<dbReference type="CDD" id="cd00009">
    <property type="entry name" value="AAA"/>
    <property type="match status" value="1"/>
</dbReference>
<dbReference type="PANTHER" id="PTHR37291:SF1">
    <property type="entry name" value="TYPE IV METHYL-DIRECTED RESTRICTION ENZYME ECOKMCRB SUBUNIT"/>
    <property type="match status" value="1"/>
</dbReference>
<keyword evidence="4" id="KW-1185">Reference proteome</keyword>
<dbReference type="Gene3D" id="3.40.50.300">
    <property type="entry name" value="P-loop containing nucleotide triphosphate hydrolases"/>
    <property type="match status" value="1"/>
</dbReference>
<proteinExistence type="predicted"/>
<accession>A0ABD6AQU7</accession>
<dbReference type="RefSeq" id="WP_256409731.1">
    <property type="nucleotide sequence ID" value="NZ_JANHDN010000006.1"/>
</dbReference>
<dbReference type="InterPro" id="IPR003593">
    <property type="entry name" value="AAA+_ATPase"/>
</dbReference>
<protein>
    <submittedName>
        <fullName evidence="3">AAA family ATPase</fullName>
    </submittedName>
</protein>
<evidence type="ECO:0000256" key="1">
    <source>
        <dbReference type="SAM" id="MobiDB-lite"/>
    </source>
</evidence>
<dbReference type="AlphaFoldDB" id="A0ABD6AQU7"/>
<evidence type="ECO:0000259" key="2">
    <source>
        <dbReference type="SMART" id="SM00382"/>
    </source>
</evidence>
<evidence type="ECO:0000313" key="4">
    <source>
        <dbReference type="Proteomes" id="UP001596545"/>
    </source>
</evidence>
<dbReference type="InterPro" id="IPR027417">
    <property type="entry name" value="P-loop_NTPase"/>
</dbReference>
<sequence length="984" mass="109737">MSNGSPADGNREQAERRAWVVGFNNETWCNLFLREGSVSMGWSDVTTDISALTSHEAIIDATTARDSVHPRNPAVQLRKFAHEAQVGDIIVLKNGLRYRSDDKWQGKATIRAIGVIDSDYTYQDPSDRYGELPPTARNSVNTHHRDVNWILNFDELIGGAFTPEVPINRWTFEEFDDYLELKSQLQSSRGLTDHFSELEAYADQAKTQHRDDQPTVWIEKSYHNRDDRDVDGWGLGDALWCPQTRTDGGSSVYYDNATDVEPGDVILHLDQHQRAFTAASLAAATYEETTCLEDTEWDDKGVSEMGYSSGERPAYRVPLTEYEEFATPLDVDEVLTEANGDVLHDLRDDHTVVYSKNLNLNQGAYLTEAPPAFVELISAAARTAIGDTLPHLDRVGSTERIETLRTDSTDTEPDESEQFDHPTDPLVQYVQAEEPTIYGLTAPADYWVTALKYRALGFEDTQHSQWANMDPGDVLIFHAGGEPMHPELSRPDGFVFGVAIVGSHFETDEQWWYDDIYNTRTYPYRVAFDRLFLTPGAAVATDLPDATDSVHELTDAISQLQRESIPIGTVNERCDDATGNHFPSRQFISILDDDAEYGRGEAVIDLLVATTAESSPIATTIEFSGTIDPDAFSGIVFPDAYDVPSANELADQITAAVRAGDHIIFTGPPGTGKTEIAQQVTAHLTRHYPHLYSGYQVTTATADWSTFDTVGGYMPTESTDEERSGDLAFTSGIVLNRLKNTKTGVQANEPIIIDELNRADIDKGFGQLFTLLSGQPVQLPYTKHNNEIELLTTDHLDGTPADYQYLVPDSWHIFATMNSYDKTSLYEMSYAFMRRFAFIRIPAPTLPAGTDDDALDALDDGMRQYIAAWDNLDPTPEERRAVGLVWKHTNQAVEDRAIGPAIVKDMLGYITNHHDTGNGTLPNRVTNAVISYIFPQLEGVPKRDQIVRHITDINSHEETADMIDRELLETAARDMLQVTLDSDS</sequence>
<dbReference type="InterPro" id="IPR011704">
    <property type="entry name" value="ATPase_dyneun-rel_AAA"/>
</dbReference>
<dbReference type="SMART" id="SM00382">
    <property type="entry name" value="AAA"/>
    <property type="match status" value="1"/>
</dbReference>